<evidence type="ECO:0000256" key="2">
    <source>
        <dbReference type="ARBA" id="ARBA00010961"/>
    </source>
</evidence>
<feature type="region of interest" description="Disordered" evidence="7">
    <location>
        <begin position="55"/>
        <end position="89"/>
    </location>
</feature>
<dbReference type="AlphaFoldDB" id="A0A5M8R067"/>
<dbReference type="EMBL" id="VBSN01000002">
    <property type="protein sequence ID" value="KAA6441857.1"/>
    <property type="molecule type" value="Genomic_DNA"/>
</dbReference>
<dbReference type="PROSITE" id="PS01007">
    <property type="entry name" value="TRANSPOSASE_MUTATOR"/>
    <property type="match status" value="1"/>
</dbReference>
<gene>
    <name evidence="8" type="ORF">FEM33_00010</name>
</gene>
<proteinExistence type="inferred from homology"/>
<evidence type="ECO:0000256" key="4">
    <source>
        <dbReference type="ARBA" id="ARBA00023125"/>
    </source>
</evidence>
<dbReference type="GO" id="GO:0003677">
    <property type="term" value="F:DNA binding"/>
    <property type="evidence" value="ECO:0007669"/>
    <property type="project" value="UniProtKB-UniRule"/>
</dbReference>
<feature type="compositionally biased region" description="Basic and acidic residues" evidence="7">
    <location>
        <begin position="55"/>
        <end position="64"/>
    </location>
</feature>
<dbReference type="GO" id="GO:0004803">
    <property type="term" value="F:transposase activity"/>
    <property type="evidence" value="ECO:0007669"/>
    <property type="project" value="UniProtKB-UniRule"/>
</dbReference>
<evidence type="ECO:0000256" key="1">
    <source>
        <dbReference type="ARBA" id="ARBA00002190"/>
    </source>
</evidence>
<evidence type="ECO:0000256" key="6">
    <source>
        <dbReference type="RuleBase" id="RU365089"/>
    </source>
</evidence>
<dbReference type="PANTHER" id="PTHR33217:SF8">
    <property type="entry name" value="MUTATOR FAMILY TRANSPOSASE"/>
    <property type="match status" value="1"/>
</dbReference>
<name>A0A5M8R067_9BACT</name>
<evidence type="ECO:0000256" key="3">
    <source>
        <dbReference type="ARBA" id="ARBA00022578"/>
    </source>
</evidence>
<dbReference type="PANTHER" id="PTHR33217">
    <property type="entry name" value="TRANSPOSASE FOR INSERTION SEQUENCE ELEMENT IS1081"/>
    <property type="match status" value="1"/>
</dbReference>
<evidence type="ECO:0000256" key="7">
    <source>
        <dbReference type="SAM" id="MobiDB-lite"/>
    </source>
</evidence>
<evidence type="ECO:0000313" key="8">
    <source>
        <dbReference type="EMBL" id="KAA6441857.1"/>
    </source>
</evidence>
<evidence type="ECO:0000313" key="9">
    <source>
        <dbReference type="Proteomes" id="UP000323994"/>
    </source>
</evidence>
<dbReference type="OrthoDB" id="9779930at2"/>
<accession>A0A5M8R067</accession>
<sequence length="414" mass="47853">MKTNESFDFQRFKEEAMQGLYDGKKMGGTDGVFAPMLKHLLESMLEGELNNHLEESKAAGDNNRKNGKTKKTVRSLQSGHLEIESSRDRQGTFEPKILPKRQLIITEELEDKIIAMYARGMSTRNISEYVKEMYAMDISATEISHITDKIIPLMNEWRNRPLEAVYPFVFLDCMHYKVRDNGTVESRAIYNILGINREGKKDLIGIYLSENEGAKFWLSVLTDLKQRGVEDILIACIDGLKGFPEAIEAVFPKTKIQLCIIHQIRTSIRYVPEKDRKTVIADLKPIYKAVNQEQAYEKLLDFDDKWGKKYPLAVKSWMDNWVNLSTFFEYTAEIRKVIYTTNAIEGMHRQIRKVTKTKGAFTSDQALLKLVFLVVRDLSKKWTMSIHNWGLTMSQLYIKFGDRLQADREFFLGG</sequence>
<comment type="function">
    <text evidence="1 6">Required for the transposition of the insertion element.</text>
</comment>
<keyword evidence="5 6" id="KW-0233">DNA recombination</keyword>
<keyword evidence="6" id="KW-0814">Transposable element</keyword>
<comment type="caution">
    <text evidence="8">The sequence shown here is derived from an EMBL/GenBank/DDBJ whole genome shotgun (WGS) entry which is preliminary data.</text>
</comment>
<reference evidence="8 9" key="1">
    <citation type="submission" date="2019-05" db="EMBL/GenBank/DDBJ databases">
        <authorList>
            <person name="Qu J.-H."/>
        </authorList>
    </citation>
    <scope>NUCLEOTIDE SEQUENCE [LARGE SCALE GENOMIC DNA]</scope>
    <source>
        <strain evidence="8 9">NS28</strain>
    </source>
</reference>
<comment type="similarity">
    <text evidence="2 6">Belongs to the transposase mutator family.</text>
</comment>
<dbReference type="Proteomes" id="UP000323994">
    <property type="component" value="Unassembled WGS sequence"/>
</dbReference>
<organism evidence="8 9">
    <name type="scientific">Dyadobacter flavalbus</name>
    <dbReference type="NCBI Taxonomy" id="2579942"/>
    <lineage>
        <taxon>Bacteria</taxon>
        <taxon>Pseudomonadati</taxon>
        <taxon>Bacteroidota</taxon>
        <taxon>Cytophagia</taxon>
        <taxon>Cytophagales</taxon>
        <taxon>Spirosomataceae</taxon>
        <taxon>Dyadobacter</taxon>
    </lineage>
</organism>
<dbReference type="RefSeq" id="WP_139010086.1">
    <property type="nucleotide sequence ID" value="NZ_VBSN01000002.1"/>
</dbReference>
<keyword evidence="4 6" id="KW-0238">DNA-binding</keyword>
<evidence type="ECO:0000256" key="5">
    <source>
        <dbReference type="ARBA" id="ARBA00023172"/>
    </source>
</evidence>
<keyword evidence="3 6" id="KW-0815">Transposition</keyword>
<dbReference type="InterPro" id="IPR001207">
    <property type="entry name" value="Transposase_mutator"/>
</dbReference>
<dbReference type="GO" id="GO:0006313">
    <property type="term" value="P:DNA transposition"/>
    <property type="evidence" value="ECO:0007669"/>
    <property type="project" value="UniProtKB-UniRule"/>
</dbReference>
<dbReference type="Pfam" id="PF00872">
    <property type="entry name" value="Transposase_mut"/>
    <property type="match status" value="1"/>
</dbReference>
<keyword evidence="9" id="KW-1185">Reference proteome</keyword>
<dbReference type="NCBIfam" id="NF033543">
    <property type="entry name" value="transpos_IS256"/>
    <property type="match status" value="1"/>
</dbReference>
<protein>
    <recommendedName>
        <fullName evidence="6">Mutator family transposase</fullName>
    </recommendedName>
</protein>